<reference evidence="5 6" key="1">
    <citation type="submission" date="2017-02" db="EMBL/GenBank/DDBJ databases">
        <title>Whole genome sequencing of Rhodanobacter lindaniclasticus DSM 17932.</title>
        <authorList>
            <person name="Kumar S."/>
            <person name="Patil P."/>
            <person name="Patil P.B."/>
        </authorList>
    </citation>
    <scope>NUCLEOTIDE SEQUENCE [LARGE SCALE GENOMIC DNA]</scope>
    <source>
        <strain evidence="5 6">DSM 17932</strain>
    </source>
</reference>
<dbReference type="InterPro" id="IPR023214">
    <property type="entry name" value="HAD_sf"/>
</dbReference>
<comment type="subunit">
    <text evidence="4">Monomer.</text>
</comment>
<dbReference type="Proteomes" id="UP000306317">
    <property type="component" value="Unassembled WGS sequence"/>
</dbReference>
<dbReference type="SFLD" id="SFLDG01133">
    <property type="entry name" value="C1.5.4:_Enolase-phosphatase_Li"/>
    <property type="match status" value="1"/>
</dbReference>
<dbReference type="SUPFAM" id="SSF56784">
    <property type="entry name" value="HAD-like"/>
    <property type="match status" value="1"/>
</dbReference>
<comment type="catalytic activity">
    <reaction evidence="4">
        <text>5-methylsulfanyl-2,3-dioxopentyl phosphate + H2O = 1,2-dihydroxy-5-(methylsulfanyl)pent-1-en-3-one + phosphate</text>
        <dbReference type="Rhea" id="RHEA:21700"/>
        <dbReference type="ChEBI" id="CHEBI:15377"/>
        <dbReference type="ChEBI" id="CHEBI:43474"/>
        <dbReference type="ChEBI" id="CHEBI:49252"/>
        <dbReference type="ChEBI" id="CHEBI:58828"/>
        <dbReference type="EC" id="3.1.3.77"/>
    </reaction>
</comment>
<evidence type="ECO:0000256" key="4">
    <source>
        <dbReference type="HAMAP-Rule" id="MF_01681"/>
    </source>
</evidence>
<dbReference type="PANTHER" id="PTHR20371">
    <property type="entry name" value="ENOLASE-PHOSPHATASE E1"/>
    <property type="match status" value="1"/>
</dbReference>
<keyword evidence="1 4" id="KW-0028">Amino-acid biosynthesis</keyword>
<keyword evidence="4" id="KW-0479">Metal-binding</keyword>
<comment type="caution">
    <text evidence="5">The sequence shown here is derived from an EMBL/GenBank/DDBJ whole genome shotgun (WGS) entry which is preliminary data.</text>
</comment>
<evidence type="ECO:0000256" key="2">
    <source>
        <dbReference type="ARBA" id="ARBA00022801"/>
    </source>
</evidence>
<dbReference type="GO" id="GO:0000287">
    <property type="term" value="F:magnesium ion binding"/>
    <property type="evidence" value="ECO:0007669"/>
    <property type="project" value="UniProtKB-UniRule"/>
</dbReference>
<name>A0A4S3KMC6_9GAMM</name>
<dbReference type="AlphaFoldDB" id="A0A4S3KMC6"/>
<dbReference type="EC" id="3.1.3.77" evidence="4"/>
<dbReference type="InterPro" id="IPR036412">
    <property type="entry name" value="HAD-like_sf"/>
</dbReference>
<accession>A0A4S3KMC6</accession>
<organism evidence="5 6">
    <name type="scientific">Rhodanobacter lindaniclasticus</name>
    <dbReference type="NCBI Taxonomy" id="75310"/>
    <lineage>
        <taxon>Bacteria</taxon>
        <taxon>Pseudomonadati</taxon>
        <taxon>Pseudomonadota</taxon>
        <taxon>Gammaproteobacteria</taxon>
        <taxon>Lysobacterales</taxon>
        <taxon>Rhodanobacteraceae</taxon>
        <taxon>Rhodanobacter</taxon>
    </lineage>
</organism>
<dbReference type="CDD" id="cd01629">
    <property type="entry name" value="HAD_EP"/>
    <property type="match status" value="1"/>
</dbReference>
<evidence type="ECO:0000313" key="6">
    <source>
        <dbReference type="Proteomes" id="UP000306317"/>
    </source>
</evidence>
<keyword evidence="3 4" id="KW-0486">Methionine biosynthesis</keyword>
<dbReference type="UniPathway" id="UPA00904">
    <property type="reaction ID" value="UER00876"/>
</dbReference>
<protein>
    <recommendedName>
        <fullName evidence="4">Enolase-phosphatase E1</fullName>
        <ecNumber evidence="4">3.1.3.77</ecNumber>
    </recommendedName>
    <alternativeName>
        <fullName evidence="4">2,3-diketo-5-methylthio-1-phosphopentane phosphatase</fullName>
    </alternativeName>
</protein>
<dbReference type="Gene3D" id="3.40.50.1000">
    <property type="entry name" value="HAD superfamily/HAD-like"/>
    <property type="match status" value="1"/>
</dbReference>
<dbReference type="SFLD" id="SFLDS00003">
    <property type="entry name" value="Haloacid_Dehalogenase"/>
    <property type="match status" value="1"/>
</dbReference>
<dbReference type="PRINTS" id="PR00413">
    <property type="entry name" value="HADHALOGNASE"/>
</dbReference>
<dbReference type="OrthoDB" id="9797416at2"/>
<dbReference type="NCBIfam" id="TIGR01691">
    <property type="entry name" value="enolase-ppase"/>
    <property type="match status" value="1"/>
</dbReference>
<dbReference type="GO" id="GO:0019509">
    <property type="term" value="P:L-methionine salvage from methylthioadenosine"/>
    <property type="evidence" value="ECO:0007669"/>
    <property type="project" value="UniProtKB-UniRule"/>
</dbReference>
<keyword evidence="4" id="KW-0460">Magnesium</keyword>
<keyword evidence="2 4" id="KW-0378">Hydrolase</keyword>
<proteinExistence type="inferred from homology"/>
<dbReference type="NCBIfam" id="TIGR01549">
    <property type="entry name" value="HAD-SF-IA-v1"/>
    <property type="match status" value="1"/>
</dbReference>
<dbReference type="Gene3D" id="1.10.720.60">
    <property type="match status" value="1"/>
</dbReference>
<comment type="similarity">
    <text evidence="4">Belongs to the HAD-like hydrolase superfamily. MasA/MtnC family.</text>
</comment>
<sequence>MIEIRAIVTDIEGTTSSIDFVRDVLFPFARKRLPAFVETHGDHPDVQHWLHEAAREAGMIEAGRQEVVELLLQWIRQDRKSTALKALQGMIWKEGYESGAYRAHVYPEVAARLRAWRADGLRLYVYSSGSVPAQQLFFRYSEAGDLTPLFAGYFDTETGPKREVESYHRIAEAVGEEPRHLLFLSDIVEELDAARAAGFHTGWLVREPQPLPEPASHRVYRDFDAIEPAS</sequence>
<evidence type="ECO:0000256" key="3">
    <source>
        <dbReference type="ARBA" id="ARBA00023167"/>
    </source>
</evidence>
<gene>
    <name evidence="4" type="primary">mtnC</name>
    <name evidence="5" type="ORF">B1991_00585</name>
</gene>
<comment type="cofactor">
    <cofactor evidence="4">
        <name>Mg(2+)</name>
        <dbReference type="ChEBI" id="CHEBI:18420"/>
    </cofactor>
    <text evidence="4">Binds 1 Mg(2+) ion per subunit.</text>
</comment>
<dbReference type="HAMAP" id="MF_01681">
    <property type="entry name" value="Salvage_MtnC"/>
    <property type="match status" value="1"/>
</dbReference>
<dbReference type="InterPro" id="IPR006439">
    <property type="entry name" value="HAD-SF_hydro_IA"/>
</dbReference>
<dbReference type="GO" id="GO:0043715">
    <property type="term" value="F:2,3-diketo-5-methylthiopentyl-1-phosphate enolase activity"/>
    <property type="evidence" value="ECO:0007669"/>
    <property type="project" value="UniProtKB-UniRule"/>
</dbReference>
<dbReference type="GO" id="GO:0043716">
    <property type="term" value="F:2-hydroxy-3-keto-5-methylthiopentenyl-1-phosphate phosphatase activity"/>
    <property type="evidence" value="ECO:0007669"/>
    <property type="project" value="UniProtKB-UniRule"/>
</dbReference>
<dbReference type="PANTHER" id="PTHR20371:SF1">
    <property type="entry name" value="ENOLASE-PHOSPHATASE E1"/>
    <property type="match status" value="1"/>
</dbReference>
<dbReference type="RefSeq" id="WP_136256763.1">
    <property type="nucleotide sequence ID" value="NZ_MWIO01000003.1"/>
</dbReference>
<comment type="pathway">
    <text evidence="4">Amino-acid biosynthesis; L-methionine biosynthesis via salvage pathway; L-methionine from S-methyl-5-thio-alpha-D-ribose 1-phosphate: step 4/6.</text>
</comment>
<dbReference type="GO" id="GO:0043874">
    <property type="term" value="F:acireductone synthase activity"/>
    <property type="evidence" value="ECO:0007669"/>
    <property type="project" value="UniProtKB-EC"/>
</dbReference>
<keyword evidence="6" id="KW-1185">Reference proteome</keyword>
<dbReference type="EMBL" id="MWIO01000003">
    <property type="protein sequence ID" value="THD09959.1"/>
    <property type="molecule type" value="Genomic_DNA"/>
</dbReference>
<dbReference type="SFLD" id="SFLDG01129">
    <property type="entry name" value="C1.5:_HAD__Beta-PGM__Phosphata"/>
    <property type="match status" value="1"/>
</dbReference>
<comment type="pathway">
    <text evidence="4">Amino-acid biosynthesis; L-methionine biosynthesis via salvage pathway; L-methionine from S-methyl-5-thio-alpha-D-ribose 1-phosphate: step 3/6.</text>
</comment>
<dbReference type="InterPro" id="IPR023943">
    <property type="entry name" value="Enolase-ppase_E1"/>
</dbReference>
<evidence type="ECO:0000313" key="5">
    <source>
        <dbReference type="EMBL" id="THD09959.1"/>
    </source>
</evidence>
<dbReference type="SFLD" id="SFLDF00044">
    <property type="entry name" value="enolase-phosphatase"/>
    <property type="match status" value="1"/>
</dbReference>
<comment type="function">
    <text evidence="4">Bifunctional enzyme that catalyzes the enolization of 2,3-diketo-5-methylthiopentyl-1-phosphate (DK-MTP-1-P) into the intermediate 2-hydroxy-3-keto-5-methylthiopentenyl-1-phosphate (HK-MTPenyl-1-P), which is then dephosphorylated to form the acireductone 1,2-dihydroxy-3-keto-5-methylthiopentene (DHK-MTPene).</text>
</comment>
<evidence type="ECO:0000256" key="1">
    <source>
        <dbReference type="ARBA" id="ARBA00022605"/>
    </source>
</evidence>
<dbReference type="Pfam" id="PF00702">
    <property type="entry name" value="Hydrolase"/>
    <property type="match status" value="1"/>
</dbReference>